<keyword evidence="4 6" id="KW-1133">Transmembrane helix</keyword>
<evidence type="ECO:0000256" key="6">
    <source>
        <dbReference type="SAM" id="Phobius"/>
    </source>
</evidence>
<dbReference type="InterPro" id="IPR036259">
    <property type="entry name" value="MFS_trans_sf"/>
</dbReference>
<feature type="transmembrane region" description="Helical" evidence="6">
    <location>
        <begin position="100"/>
        <end position="122"/>
    </location>
</feature>
<evidence type="ECO:0000313" key="9">
    <source>
        <dbReference type="Proteomes" id="UP000428325"/>
    </source>
</evidence>
<proteinExistence type="predicted"/>
<dbReference type="Gene3D" id="1.20.1250.20">
    <property type="entry name" value="MFS general substrate transporter like domains"/>
    <property type="match status" value="2"/>
</dbReference>
<feature type="transmembrane region" description="Helical" evidence="6">
    <location>
        <begin position="278"/>
        <end position="294"/>
    </location>
</feature>
<accession>A0A6B9FA50</accession>
<keyword evidence="5 6" id="KW-0472">Membrane</keyword>
<dbReference type="OrthoDB" id="29061at2157"/>
<feature type="transmembrane region" description="Helical" evidence="6">
    <location>
        <begin position="212"/>
        <end position="234"/>
    </location>
</feature>
<dbReference type="EMBL" id="CP034345">
    <property type="protein sequence ID" value="QGX96682.1"/>
    <property type="molecule type" value="Genomic_DNA"/>
</dbReference>
<evidence type="ECO:0000259" key="7">
    <source>
        <dbReference type="PROSITE" id="PS50850"/>
    </source>
</evidence>
<dbReference type="PANTHER" id="PTHR43124:SF3">
    <property type="entry name" value="CHLORAMPHENICOL EFFLUX PUMP RV0191"/>
    <property type="match status" value="1"/>
</dbReference>
<feature type="transmembrane region" description="Helical" evidence="6">
    <location>
        <begin position="364"/>
        <end position="388"/>
    </location>
</feature>
<dbReference type="InterPro" id="IPR050189">
    <property type="entry name" value="MFS_Efflux_Transporters"/>
</dbReference>
<gene>
    <name evidence="8" type="ORF">EI982_13245</name>
</gene>
<dbReference type="KEGG" id="hra:EI982_13245"/>
<keyword evidence="9" id="KW-1185">Reference proteome</keyword>
<keyword evidence="3 6" id="KW-0812">Transmembrane</keyword>
<dbReference type="InterPro" id="IPR011701">
    <property type="entry name" value="MFS"/>
</dbReference>
<evidence type="ECO:0000313" key="8">
    <source>
        <dbReference type="EMBL" id="QGX96682.1"/>
    </source>
</evidence>
<dbReference type="SUPFAM" id="SSF103473">
    <property type="entry name" value="MFS general substrate transporter"/>
    <property type="match status" value="1"/>
</dbReference>
<evidence type="ECO:0000256" key="3">
    <source>
        <dbReference type="ARBA" id="ARBA00022692"/>
    </source>
</evidence>
<feature type="domain" description="Major facilitator superfamily (MFS) profile" evidence="7">
    <location>
        <begin position="10"/>
        <end position="393"/>
    </location>
</feature>
<dbReference type="InterPro" id="IPR020846">
    <property type="entry name" value="MFS_dom"/>
</dbReference>
<evidence type="ECO:0000256" key="1">
    <source>
        <dbReference type="ARBA" id="ARBA00004651"/>
    </source>
</evidence>
<dbReference type="AlphaFoldDB" id="A0A6B9FA50"/>
<protein>
    <submittedName>
        <fullName evidence="8">MFS transporter</fullName>
    </submittedName>
</protein>
<feature type="transmembrane region" description="Helical" evidence="6">
    <location>
        <begin position="34"/>
        <end position="56"/>
    </location>
</feature>
<dbReference type="PANTHER" id="PTHR43124">
    <property type="entry name" value="PURINE EFFLUX PUMP PBUE"/>
    <property type="match status" value="1"/>
</dbReference>
<comment type="subcellular location">
    <subcellularLocation>
        <location evidence="1">Cell membrane</location>
        <topology evidence="1">Multi-pass membrane protein</topology>
    </subcellularLocation>
</comment>
<evidence type="ECO:0000256" key="5">
    <source>
        <dbReference type="ARBA" id="ARBA00023136"/>
    </source>
</evidence>
<dbReference type="Pfam" id="PF07690">
    <property type="entry name" value="MFS_1"/>
    <property type="match status" value="1"/>
</dbReference>
<feature type="transmembrane region" description="Helical" evidence="6">
    <location>
        <begin position="246"/>
        <end position="266"/>
    </location>
</feature>
<evidence type="ECO:0000256" key="2">
    <source>
        <dbReference type="ARBA" id="ARBA00022475"/>
    </source>
</evidence>
<feature type="transmembrane region" description="Helical" evidence="6">
    <location>
        <begin position="76"/>
        <end position="94"/>
    </location>
</feature>
<dbReference type="Proteomes" id="UP000428325">
    <property type="component" value="Chromosome"/>
</dbReference>
<dbReference type="GO" id="GO:0005886">
    <property type="term" value="C:plasma membrane"/>
    <property type="evidence" value="ECO:0007669"/>
    <property type="project" value="UniProtKB-SubCell"/>
</dbReference>
<evidence type="ECO:0000256" key="4">
    <source>
        <dbReference type="ARBA" id="ARBA00022989"/>
    </source>
</evidence>
<dbReference type="PROSITE" id="PS50850">
    <property type="entry name" value="MFS"/>
    <property type="match status" value="1"/>
</dbReference>
<reference evidence="8 9" key="1">
    <citation type="submission" date="2018-12" db="EMBL/GenBank/DDBJ databases">
        <title>Complete genome sequence of Haloplanus rallus MBLA0036.</title>
        <authorList>
            <person name="Nam Y.-d."/>
            <person name="Kang J."/>
            <person name="Chung W.-H."/>
            <person name="Park Y.S."/>
        </authorList>
    </citation>
    <scope>NUCLEOTIDE SEQUENCE [LARGE SCALE GENOMIC DNA]</scope>
    <source>
        <strain evidence="8 9">MBLA0036</strain>
    </source>
</reference>
<feature type="transmembrane region" description="Helical" evidence="6">
    <location>
        <begin position="338"/>
        <end position="358"/>
    </location>
</feature>
<sequence>MSRWDERHAALSACVGAYFAVRLAQLLVSPLVPSLRATFGVSRGTVGVILTGMWLVYACSQVPSGAAADRYGPRRVVLAALGCTTAAALALAAAPSVLAFGAFALALGMGAGLYYTPATALLSARFDDVGRVIGVHRMGSQAAGLVAPVLAALLGARFGWRAAVGSGALVAAGCLAAVVLRGSASSPSRATATDGGTTVGPRALLGVLARPSVAFAAGLAAVGEFAALATLSFLPTFLAEHHGVSTSVAGALFGGYFLVVASLQPVSGWLSDRLGRDAVTGVLFAGGAVGYAALAVGEGLAVAGPAVVLVGAAMAWGPPVQSRAVDALADAERGVGFGAVRTGYILVGALGPAAVGGLADAAGWAVGVGLLAGVLGCATVALALAHLVGHERRPPGSSTFGLFVASDGDGT</sequence>
<keyword evidence="2" id="KW-1003">Cell membrane</keyword>
<feature type="transmembrane region" description="Helical" evidence="6">
    <location>
        <begin position="160"/>
        <end position="180"/>
    </location>
</feature>
<dbReference type="GO" id="GO:0022857">
    <property type="term" value="F:transmembrane transporter activity"/>
    <property type="evidence" value="ECO:0007669"/>
    <property type="project" value="InterPro"/>
</dbReference>
<organism evidence="8 9">
    <name type="scientific">Haloplanus rallus</name>
    <dbReference type="NCBI Taxonomy" id="1816183"/>
    <lineage>
        <taxon>Archaea</taxon>
        <taxon>Methanobacteriati</taxon>
        <taxon>Methanobacteriota</taxon>
        <taxon>Stenosarchaea group</taxon>
        <taxon>Halobacteria</taxon>
        <taxon>Halobacteriales</taxon>
        <taxon>Haloferacaceae</taxon>
        <taxon>Haloplanus</taxon>
    </lineage>
</organism>
<name>A0A6B9FA50_9EURY</name>